<evidence type="ECO:0000259" key="10">
    <source>
        <dbReference type="Pfam" id="PF17794"/>
    </source>
</evidence>
<dbReference type="FunFam" id="2.30.30.570:FF:000001">
    <property type="entry name" value="major vault protein-like"/>
    <property type="match status" value="1"/>
</dbReference>
<evidence type="ECO:0000259" key="9">
    <source>
        <dbReference type="Pfam" id="PF11978"/>
    </source>
</evidence>
<dbReference type="AlphaFoldDB" id="F2E078"/>
<dbReference type="GO" id="GO:0005634">
    <property type="term" value="C:nucleus"/>
    <property type="evidence" value="ECO:0007669"/>
    <property type="project" value="UniProtKB-SubCell"/>
</dbReference>
<feature type="domain" description="Major vault protein repeat" evidence="8">
    <location>
        <begin position="220"/>
        <end position="263"/>
    </location>
</feature>
<dbReference type="PANTHER" id="PTHR14165:SF3">
    <property type="entry name" value="MAJOR VAULT PROTEIN"/>
    <property type="match status" value="1"/>
</dbReference>
<evidence type="ECO:0000256" key="1">
    <source>
        <dbReference type="ARBA" id="ARBA00004123"/>
    </source>
</evidence>
<feature type="repeat" description="MVP" evidence="7">
    <location>
        <begin position="329"/>
        <end position="382"/>
    </location>
</feature>
<dbReference type="InterPro" id="IPR021870">
    <property type="entry name" value="MVP_shoulder"/>
</dbReference>
<dbReference type="InterPro" id="IPR039059">
    <property type="entry name" value="MVP"/>
</dbReference>
<feature type="domain" description="Major vault protein repeat" evidence="8">
    <location>
        <begin position="167"/>
        <end position="207"/>
    </location>
</feature>
<evidence type="ECO:0000259" key="8">
    <source>
        <dbReference type="Pfam" id="PF01505"/>
    </source>
</evidence>
<dbReference type="CDD" id="cd08825">
    <property type="entry name" value="MVP_shoulder"/>
    <property type="match status" value="1"/>
</dbReference>
<dbReference type="PROSITE" id="PS51224">
    <property type="entry name" value="MVP"/>
    <property type="match status" value="5"/>
</dbReference>
<dbReference type="Gene3D" id="2.30.30.620">
    <property type="match status" value="1"/>
</dbReference>
<dbReference type="InterPro" id="IPR041134">
    <property type="entry name" value="Vault_2"/>
</dbReference>
<dbReference type="GO" id="GO:1990904">
    <property type="term" value="C:ribonucleoprotein complex"/>
    <property type="evidence" value="ECO:0007669"/>
    <property type="project" value="UniProtKB-UniRule"/>
</dbReference>
<dbReference type="Gene3D" id="3.30.479.30">
    <property type="entry name" value="Band 7 domain"/>
    <property type="match status" value="1"/>
</dbReference>
<dbReference type="Pfam" id="PF11978">
    <property type="entry name" value="MVP_shoulder"/>
    <property type="match status" value="1"/>
</dbReference>
<dbReference type="FunFam" id="2.30.30.570:FF:000002">
    <property type="entry name" value="Major vault protein-alpha"/>
    <property type="match status" value="1"/>
</dbReference>
<evidence type="ECO:0000256" key="3">
    <source>
        <dbReference type="ARBA" id="ARBA00022490"/>
    </source>
</evidence>
<dbReference type="Gene3D" id="6.10.250.720">
    <property type="match status" value="1"/>
</dbReference>
<dbReference type="Gene3D" id="2.30.30.550">
    <property type="entry name" value="Major Vault Protein repeat"/>
    <property type="match status" value="4"/>
</dbReference>
<dbReference type="PANTHER" id="PTHR14165">
    <property type="entry name" value="MAJOR VAULT PROTEIN"/>
    <property type="match status" value="1"/>
</dbReference>
<dbReference type="InterPro" id="IPR040989">
    <property type="entry name" value="Vault_3"/>
</dbReference>
<dbReference type="EMBL" id="AK369549">
    <property type="protein sequence ID" value="BAK00750.1"/>
    <property type="molecule type" value="mRNA"/>
</dbReference>
<dbReference type="InterPro" id="IPR002499">
    <property type="entry name" value="Vault_N"/>
</dbReference>
<evidence type="ECO:0000256" key="2">
    <source>
        <dbReference type="ARBA" id="ARBA00004496"/>
    </source>
</evidence>
<dbReference type="InterPro" id="IPR041139">
    <property type="entry name" value="MVP_rep_dom"/>
</dbReference>
<feature type="repeat" description="MVP" evidence="7">
    <location>
        <begin position="224"/>
        <end position="278"/>
    </location>
</feature>
<sequence>MSDPNVVRIKPHAYIHILDNNTNVTRLEVGPQTYTRKEHEQIVVPPKEMIMIPPRHYCIISNPVLTDNKGEALFDEHGNVRLRHGDQEVRFERKPFALYPGEVLFGKVTALQVVAANAALRLRAIRDFVDPTSNDVQRQAGEEWLFAGPGTYSPRIDVQVVEIIRAQILKDNEALRLRARRALTDASGKQRQAGEEWLYRESGAYLPNVDEEIVGHIEAKILTDKKALHLRATQTFTDVFGKERKAGSEWLVTLADTETHIPDIYEEVVKEVPITTLSNRQFCVVLDFVDERGQVQWGKRQLRVGERSFFLQPGERLENGIQNVYVLRSDEALLLRALEPHEDKIAKTLRQPGELWMVKGACEFVPEVSVEIVEKRRQIPLDKNEGIYVRNICNGSIRSVIGESYMLQPDEELWEKPLPEEVESLLSLGPREYSSGGRGGRSARDRTRVVSYRAPHNSAVQVHDYKSNRSRVVFGPDLVMLEPDEHFTVLSLSGGKPKTADQIKSLCLLLGPDFMTDIVTVETSDHARLSLQLAYNWLFEFDRDNQTEVAKLFAVPDFVGDVTKAIASRVRGAVAASSFDNFHRQSASIIHQAVFGAEAKVFKFAANNLVITNIDIQSVEPVDQRTRDSLQKSVQLAIEITTKSQEAAARHEAERKNQAATGRLEIQKINDEAKAEVERVELLKLQAKTISVEATGQATADAVAKSDAALIVGKSELDQSRLRTDATRIKMQAELEQLQKRQKAEIDHRTQLNELELQKAEELAEIEAQKFKQIVDSIGADTIKAIAQAGPEMQAKLLQGLGLKGFMITDGNSPINLFGAAQGFVGGAAGAASSSSAATATHF</sequence>
<protein>
    <submittedName>
        <fullName evidence="13">Predicted protein</fullName>
    </submittedName>
</protein>
<accession>F2E078</accession>
<dbReference type="FunFam" id="3.30.479.30:FF:000010">
    <property type="entry name" value="major vault protein-like"/>
    <property type="match status" value="1"/>
</dbReference>
<feature type="domain" description="Major vault protein repeat" evidence="8">
    <location>
        <begin position="325"/>
        <end position="366"/>
    </location>
</feature>
<evidence type="ECO:0000256" key="4">
    <source>
        <dbReference type="ARBA" id="ARBA00022737"/>
    </source>
</evidence>
<keyword evidence="5" id="KW-0539">Nucleus</keyword>
<feature type="domain" description="Major vault protein repeat" evidence="8">
    <location>
        <begin position="112"/>
        <end position="155"/>
    </location>
</feature>
<feature type="repeat" description="MVP" evidence="7">
    <location>
        <begin position="171"/>
        <end position="223"/>
    </location>
</feature>
<dbReference type="FunFam" id="2.30.30.550:FF:000001">
    <property type="entry name" value="major vault protein-like"/>
    <property type="match status" value="3"/>
</dbReference>
<evidence type="ECO:0000259" key="11">
    <source>
        <dbReference type="Pfam" id="PF17795"/>
    </source>
</evidence>
<dbReference type="InterPro" id="IPR036013">
    <property type="entry name" value="Band_7/SPFH_dom_sf"/>
</dbReference>
<dbReference type="Pfam" id="PF17795">
    <property type="entry name" value="Vault_3"/>
    <property type="match status" value="1"/>
</dbReference>
<proteinExistence type="evidence at transcript level"/>
<keyword evidence="3 7" id="KW-0963">Cytoplasm</keyword>
<feature type="domain" description="Major vault protein shoulder" evidence="9">
    <location>
        <begin position="511"/>
        <end position="623"/>
    </location>
</feature>
<dbReference type="Pfam" id="PF01505">
    <property type="entry name" value="Vault"/>
    <property type="match status" value="4"/>
</dbReference>
<dbReference type="Gene3D" id="2.30.30.560">
    <property type="match status" value="2"/>
</dbReference>
<dbReference type="Pfam" id="PF17794">
    <property type="entry name" value="Vault_2"/>
    <property type="match status" value="2"/>
</dbReference>
<evidence type="ECO:0000313" key="13">
    <source>
        <dbReference type="EMBL" id="BAK00750.1"/>
    </source>
</evidence>
<dbReference type="InterPro" id="IPR043023">
    <property type="entry name" value="MVP_rep_sf"/>
</dbReference>
<feature type="domain" description="Major vault protein repeat" evidence="12">
    <location>
        <begin position="379"/>
        <end position="427"/>
    </location>
</feature>
<feature type="repeat" description="MVP" evidence="7">
    <location>
        <begin position="116"/>
        <end position="170"/>
    </location>
</feature>
<keyword evidence="4" id="KW-0677">Repeat</keyword>
<dbReference type="FunFam" id="2.30.30.560:FF:000002">
    <property type="entry name" value="Major vault protein-alpha"/>
    <property type="match status" value="1"/>
</dbReference>
<dbReference type="Gene3D" id="6.20.380.10">
    <property type="match status" value="1"/>
</dbReference>
<evidence type="ECO:0000259" key="12">
    <source>
        <dbReference type="Pfam" id="PF17796"/>
    </source>
</evidence>
<dbReference type="InterPro" id="IPR043179">
    <property type="entry name" value="Vault_2_sf"/>
</dbReference>
<evidence type="ECO:0000256" key="7">
    <source>
        <dbReference type="PROSITE-ProRule" id="PRU00571"/>
    </source>
</evidence>
<dbReference type="Gene3D" id="2.30.30.570">
    <property type="match status" value="2"/>
</dbReference>
<feature type="domain" description="Major vault protein repeat" evidence="11">
    <location>
        <begin position="449"/>
        <end position="510"/>
    </location>
</feature>
<feature type="domain" description="Major vault protein repeat" evidence="10">
    <location>
        <begin position="49"/>
        <end position="108"/>
    </location>
</feature>
<reference evidence="13" key="1">
    <citation type="journal article" date="2011" name="Plant Physiol.">
        <title>Comprehensive sequence analysis of 24,783 barley full-length cDNAs derived from 12 clone libraries.</title>
        <authorList>
            <person name="Matsumoto T."/>
            <person name="Tanaka T."/>
            <person name="Sakai H."/>
            <person name="Amano N."/>
            <person name="Kanamori H."/>
            <person name="Kurita K."/>
            <person name="Kikuta A."/>
            <person name="Kamiya K."/>
            <person name="Yamamoto M."/>
            <person name="Ikawa H."/>
            <person name="Fujii N."/>
            <person name="Hori K."/>
            <person name="Itoh T."/>
            <person name="Sato K."/>
        </authorList>
    </citation>
    <scope>NUCLEOTIDE SEQUENCE</scope>
    <source>
        <tissue evidence="13">Shoot and root</tissue>
    </source>
</reference>
<evidence type="ECO:0000256" key="6">
    <source>
        <dbReference type="ARBA" id="ARBA00023274"/>
    </source>
</evidence>
<name>F2E078_HORVV</name>
<dbReference type="FunFam" id="2.30.30.560:FF:000001">
    <property type="entry name" value="major vault protein-like"/>
    <property type="match status" value="1"/>
</dbReference>
<organism evidence="13">
    <name type="scientific">Hordeum vulgare subsp. vulgare</name>
    <name type="common">Domesticated barley</name>
    <dbReference type="NCBI Taxonomy" id="112509"/>
    <lineage>
        <taxon>Eukaryota</taxon>
        <taxon>Viridiplantae</taxon>
        <taxon>Streptophyta</taxon>
        <taxon>Embryophyta</taxon>
        <taxon>Tracheophyta</taxon>
        <taxon>Spermatophyta</taxon>
        <taxon>Magnoliopsida</taxon>
        <taxon>Liliopsida</taxon>
        <taxon>Poales</taxon>
        <taxon>Poaceae</taxon>
        <taxon>BOP clade</taxon>
        <taxon>Pooideae</taxon>
        <taxon>Triticodae</taxon>
        <taxon>Triticeae</taxon>
        <taxon>Hordeinae</taxon>
        <taxon>Hordeum</taxon>
    </lineage>
</organism>
<dbReference type="Pfam" id="PF17796">
    <property type="entry name" value="Vault_4"/>
    <property type="match status" value="1"/>
</dbReference>
<keyword evidence="6 7" id="KW-0687">Ribonucleoprotein</keyword>
<evidence type="ECO:0000256" key="5">
    <source>
        <dbReference type="ARBA" id="ARBA00023242"/>
    </source>
</evidence>
<dbReference type="InterPro" id="IPR041136">
    <property type="entry name" value="Vault_4"/>
</dbReference>
<comment type="subcellular location">
    <subcellularLocation>
        <location evidence="2 7">Cytoplasm</location>
    </subcellularLocation>
    <subcellularLocation>
        <location evidence="1">Nucleus</location>
    </subcellularLocation>
</comment>
<feature type="domain" description="Major vault protein repeat" evidence="10">
    <location>
        <begin position="274"/>
        <end position="321"/>
    </location>
</feature>
<dbReference type="GO" id="GO:0005737">
    <property type="term" value="C:cytoplasm"/>
    <property type="evidence" value="ECO:0007669"/>
    <property type="project" value="UniProtKB-SubCell"/>
</dbReference>
<feature type="repeat" description="MVP" evidence="7">
    <location>
        <begin position="55"/>
        <end position="115"/>
    </location>
</feature>